<dbReference type="Proteomes" id="UP000494179">
    <property type="component" value="Unassembled WGS sequence"/>
</dbReference>
<evidence type="ECO:0000313" key="20">
    <source>
        <dbReference type="Proteomes" id="UP000551316"/>
    </source>
</evidence>
<dbReference type="Pfam" id="PF00232">
    <property type="entry name" value="Glyco_hydro_1"/>
    <property type="match status" value="1"/>
</dbReference>
<feature type="active site" description="Proton donor" evidence="9">
    <location>
        <position position="165"/>
    </location>
</feature>
<evidence type="ECO:0000256" key="1">
    <source>
        <dbReference type="ARBA" id="ARBA00000448"/>
    </source>
</evidence>
<dbReference type="InterPro" id="IPR017853">
    <property type="entry name" value="GH"/>
</dbReference>
<dbReference type="EMBL" id="CABWKI010000030">
    <property type="protein sequence ID" value="VWQ38068.1"/>
    <property type="molecule type" value="Genomic_DNA"/>
</dbReference>
<dbReference type="EC" id="3.2.1.21" evidence="3 11"/>
<dbReference type="InterPro" id="IPR017736">
    <property type="entry name" value="Glyco_hydro_1_beta-glucosidase"/>
</dbReference>
<keyword evidence="6" id="KW-0119">Carbohydrate metabolism</keyword>
<dbReference type="Proteomes" id="UP000345266">
    <property type="component" value="Unassembled WGS sequence"/>
</dbReference>
<dbReference type="Proteomes" id="UP000494270">
    <property type="component" value="Unassembled WGS sequence"/>
</dbReference>
<evidence type="ECO:0000256" key="9">
    <source>
        <dbReference type="PIRSR" id="PIRSR617736-1"/>
    </source>
</evidence>
<dbReference type="NCBIfam" id="TIGR03356">
    <property type="entry name" value="BGL"/>
    <property type="match status" value="1"/>
</dbReference>
<dbReference type="InterPro" id="IPR033132">
    <property type="entry name" value="GH_1_N_CS"/>
</dbReference>
<feature type="active site" description="Nucleophile" evidence="9">
    <location>
        <position position="364"/>
    </location>
</feature>
<dbReference type="GO" id="GO:0005829">
    <property type="term" value="C:cytosol"/>
    <property type="evidence" value="ECO:0007669"/>
    <property type="project" value="TreeGrafter"/>
</dbReference>
<feature type="binding site" evidence="10">
    <location>
        <position position="417"/>
    </location>
    <ligand>
        <name>substrate</name>
    </ligand>
</feature>
<keyword evidence="4 11" id="KW-0378">Hydrolase</keyword>
<dbReference type="InterPro" id="IPR001360">
    <property type="entry name" value="Glyco_hydro_1"/>
</dbReference>
<evidence type="ECO:0000313" key="19">
    <source>
        <dbReference type="Proteomes" id="UP000494246"/>
    </source>
</evidence>
<proteinExistence type="inferred from homology"/>
<evidence type="ECO:0000313" key="14">
    <source>
        <dbReference type="EMBL" id="VWQ27338.1"/>
    </source>
</evidence>
<reference evidence="18 19" key="2">
    <citation type="submission" date="2019-10" db="EMBL/GenBank/DDBJ databases">
        <authorList>
            <consortium name="Melissa Lawson"/>
            <person name="O'neill I."/>
        </authorList>
    </citation>
    <scope>NUCLEOTIDE SEQUENCE [LARGE SCALE GENOMIC DNA]</scope>
    <source>
        <strain evidence="16">LH_23</strain>
        <strain evidence="15">LH_664</strain>
        <strain evidence="14">LH_665</strain>
    </source>
</reference>
<evidence type="ECO:0000256" key="4">
    <source>
        <dbReference type="ARBA" id="ARBA00022801"/>
    </source>
</evidence>
<dbReference type="EMBL" id="CABWKE010000003">
    <property type="protein sequence ID" value="VWQ27338.1"/>
    <property type="molecule type" value="Genomic_DNA"/>
</dbReference>
<name>A0A1S2VSQ1_BIFLI</name>
<evidence type="ECO:0000256" key="10">
    <source>
        <dbReference type="PIRSR" id="PIRSR617736-2"/>
    </source>
</evidence>
<dbReference type="EMBL" id="CABHNT010000016">
    <property type="protein sequence ID" value="VUX30734.1"/>
    <property type="molecule type" value="Genomic_DNA"/>
</dbReference>
<dbReference type="PANTHER" id="PTHR10353">
    <property type="entry name" value="GLYCOSYL HYDROLASE"/>
    <property type="match status" value="1"/>
</dbReference>
<evidence type="ECO:0000313" key="15">
    <source>
        <dbReference type="EMBL" id="VWQ38068.1"/>
    </source>
</evidence>
<dbReference type="GO" id="GO:0008422">
    <property type="term" value="F:beta-glucosidase activity"/>
    <property type="evidence" value="ECO:0007669"/>
    <property type="project" value="UniProtKB-EC"/>
</dbReference>
<accession>A0A1S2VSQ1</accession>
<evidence type="ECO:0000313" key="16">
    <source>
        <dbReference type="EMBL" id="VWQ39080.1"/>
    </source>
</evidence>
<keyword evidence="5" id="KW-0136">Cellulose degradation</keyword>
<dbReference type="AlphaFoldDB" id="A0A1S2VSQ1"/>
<evidence type="ECO:0000313" key="17">
    <source>
        <dbReference type="Proteomes" id="UP000345266"/>
    </source>
</evidence>
<dbReference type="RefSeq" id="WP_032743882.1">
    <property type="nucleotide sequence ID" value="NZ_CABHMO010000003.1"/>
</dbReference>
<dbReference type="FunFam" id="3.20.20.80:FF:000004">
    <property type="entry name" value="Beta-glucosidase 6-phospho-beta-glucosidase"/>
    <property type="match status" value="1"/>
</dbReference>
<evidence type="ECO:0000256" key="11">
    <source>
        <dbReference type="RuleBase" id="RU361175"/>
    </source>
</evidence>
<dbReference type="Gene3D" id="3.20.20.80">
    <property type="entry name" value="Glycosidases"/>
    <property type="match status" value="1"/>
</dbReference>
<reference evidence="12 20" key="3">
    <citation type="submission" date="2020-05" db="EMBL/GenBank/DDBJ databases">
        <title>Draft Genome Sequence of Bifidobacterium longum subsp. Infantis BI-G201, a Commercialization Strain.</title>
        <authorList>
            <person name="Song J."/>
            <person name="Xu Y."/>
            <person name="Han D."/>
            <person name="Teng Q."/>
            <person name="Jiang D."/>
            <person name="Liu Q."/>
        </authorList>
    </citation>
    <scope>NUCLEOTIDE SEQUENCE [LARGE SCALE GENOMIC DNA]</scope>
    <source>
        <strain evidence="12 20">BI-G201</strain>
    </source>
</reference>
<feature type="binding site" evidence="10">
    <location>
        <position position="164"/>
    </location>
    <ligand>
        <name>substrate</name>
    </ligand>
</feature>
<dbReference type="EMBL" id="CABWKH010000030">
    <property type="protein sequence ID" value="VWQ39080.1"/>
    <property type="molecule type" value="Genomic_DNA"/>
</dbReference>
<protein>
    <recommendedName>
        <fullName evidence="3 11">Beta-glucosidase</fullName>
        <ecNumber evidence="3 11">3.2.1.21</ecNumber>
    </recommendedName>
</protein>
<feature type="binding site" evidence="10">
    <location>
        <position position="296"/>
    </location>
    <ligand>
        <name>substrate</name>
    </ligand>
</feature>
<feature type="binding site" evidence="10">
    <location>
        <begin position="424"/>
        <end position="425"/>
    </location>
    <ligand>
        <name>substrate</name>
    </ligand>
</feature>
<dbReference type="EMBL" id="JABNND010000019">
    <property type="protein sequence ID" value="NQX51482.1"/>
    <property type="molecule type" value="Genomic_DNA"/>
</dbReference>
<dbReference type="GO" id="GO:0030245">
    <property type="term" value="P:cellulose catabolic process"/>
    <property type="evidence" value="ECO:0007669"/>
    <property type="project" value="UniProtKB-KW"/>
</dbReference>
<evidence type="ECO:0000313" key="13">
    <source>
        <dbReference type="EMBL" id="VUX30734.1"/>
    </source>
</evidence>
<reference evidence="13 17" key="1">
    <citation type="submission" date="2019-07" db="EMBL/GenBank/DDBJ databases">
        <authorList>
            <person name="Hibberd C M."/>
            <person name="Gehrig L. J."/>
            <person name="Chang H.-W."/>
            <person name="Venkatesh S."/>
        </authorList>
    </citation>
    <scope>NUCLEOTIDE SEQUENCE [LARGE SCALE GENOMIC DNA]</scope>
    <source>
        <strain evidence="13">Bifidobacterium_longum_subsp_infantis_JG_Bg463</strain>
    </source>
</reference>
<dbReference type="Proteomes" id="UP000551316">
    <property type="component" value="Unassembled WGS sequence"/>
</dbReference>
<gene>
    <name evidence="16" type="ORF">BIFLH23_02487</name>
    <name evidence="15" type="ORF">BIFLH664_01985</name>
    <name evidence="14" type="ORF">BIFLH665_00434</name>
    <name evidence="13" type="ORF">BLJG463_00677</name>
    <name evidence="12" type="ORF">HNS28_08530</name>
</gene>
<feature type="binding site" evidence="10">
    <location>
        <position position="120"/>
    </location>
    <ligand>
        <name>substrate</name>
    </ligand>
</feature>
<evidence type="ECO:0000256" key="7">
    <source>
        <dbReference type="ARBA" id="ARBA00023295"/>
    </source>
</evidence>
<dbReference type="PROSITE" id="PS00653">
    <property type="entry name" value="GLYCOSYL_HYDROL_F1_2"/>
    <property type="match status" value="1"/>
</dbReference>
<organism evidence="12 20">
    <name type="scientific">Bifidobacterium longum subsp. infantis</name>
    <dbReference type="NCBI Taxonomy" id="1682"/>
    <lineage>
        <taxon>Bacteria</taxon>
        <taxon>Bacillati</taxon>
        <taxon>Actinomycetota</taxon>
        <taxon>Actinomycetes</taxon>
        <taxon>Bifidobacteriales</taxon>
        <taxon>Bifidobacteriaceae</taxon>
        <taxon>Bifidobacterium</taxon>
    </lineage>
</organism>
<comment type="catalytic activity">
    <reaction evidence="1 11">
        <text>Hydrolysis of terminal, non-reducing beta-D-glucosyl residues with release of beta-D-glucose.</text>
        <dbReference type="EC" id="3.2.1.21"/>
    </reaction>
</comment>
<dbReference type="PANTHER" id="PTHR10353:SF36">
    <property type="entry name" value="LP05116P"/>
    <property type="match status" value="1"/>
</dbReference>
<evidence type="ECO:0000313" key="18">
    <source>
        <dbReference type="Proteomes" id="UP000494179"/>
    </source>
</evidence>
<sequence>MTISFPQNFIWGVATSAYQVEGATSEDGRGESIWDRFCTKPGAISDGSSGAVACDSYHRYAEDITIAQQLGVKAYRLSIAWPRIVPQRDGKINQAGIDYYRRLLDALREAGIAPFVTLYHWDLPQYLEDNGGWSNRETALCYADYVKTMAEALGDRIAVWTTLNEPWCTAYLGYGNGIHAPGIQDYGKALAAVHHLNLAHGLGVQAIRSVIGDTARTNVVLNLATNVIDEDTEENRIAKHRADLIANEVFLGPMFEGCYDSEIFKVTENDSDWSFIADNDLSTIHQPVESLGINYYSSAHVRHAGLSSTRVSTRNPLPAQDIVEILPPTGELTAMGWNQEPQVLTAELLGLSRRFENLKLVVTENGSAWNDVVSADPAMPNGKIIHDTQRVNYLNQHIAAVAEAMDQGANVTGYFAWSLLDNFEWSLGYEKRFGIIGIDYATQERIWKDSALRYREIIAANAV</sequence>
<evidence type="ECO:0000256" key="8">
    <source>
        <dbReference type="ARBA" id="ARBA00023326"/>
    </source>
</evidence>
<dbReference type="Proteomes" id="UP000494246">
    <property type="component" value="Unassembled WGS sequence"/>
</dbReference>
<evidence type="ECO:0000256" key="6">
    <source>
        <dbReference type="ARBA" id="ARBA00023277"/>
    </source>
</evidence>
<evidence type="ECO:0000256" key="5">
    <source>
        <dbReference type="ARBA" id="ARBA00023001"/>
    </source>
</evidence>
<keyword evidence="7 11" id="KW-0326">Glycosidase</keyword>
<dbReference type="SUPFAM" id="SSF51445">
    <property type="entry name" value="(Trans)glycosidases"/>
    <property type="match status" value="1"/>
</dbReference>
<evidence type="ECO:0000256" key="2">
    <source>
        <dbReference type="ARBA" id="ARBA00010838"/>
    </source>
</evidence>
<evidence type="ECO:0000313" key="12">
    <source>
        <dbReference type="EMBL" id="NQX51482.1"/>
    </source>
</evidence>
<dbReference type="PRINTS" id="PR00131">
    <property type="entry name" value="GLHYDRLASE1"/>
</dbReference>
<comment type="similarity">
    <text evidence="2 11">Belongs to the glycosyl hydrolase 1 family.</text>
</comment>
<feature type="binding site" evidence="10">
    <location>
        <position position="19"/>
    </location>
    <ligand>
        <name>substrate</name>
    </ligand>
</feature>
<keyword evidence="8" id="KW-0624">Polysaccharide degradation</keyword>
<evidence type="ECO:0000256" key="3">
    <source>
        <dbReference type="ARBA" id="ARBA00012744"/>
    </source>
</evidence>